<keyword evidence="4" id="KW-0732">Signal</keyword>
<dbReference type="PRINTS" id="PR00741">
    <property type="entry name" value="GLHYDRLASE29"/>
</dbReference>
<organism evidence="8 9">
    <name type="scientific">Thalassobacterium sedimentorum</name>
    <dbReference type="NCBI Taxonomy" id="3041258"/>
    <lineage>
        <taxon>Bacteria</taxon>
        <taxon>Pseudomonadati</taxon>
        <taxon>Verrucomicrobiota</taxon>
        <taxon>Opitutia</taxon>
        <taxon>Puniceicoccales</taxon>
        <taxon>Coraliomargaritaceae</taxon>
        <taxon>Thalassobacterium</taxon>
    </lineage>
</organism>
<evidence type="ECO:0000256" key="5">
    <source>
        <dbReference type="ARBA" id="ARBA00022801"/>
    </source>
</evidence>
<comment type="caution">
    <text evidence="8">The sequence shown here is derived from an EMBL/GenBank/DDBJ whole genome shotgun (WGS) entry which is preliminary data.</text>
</comment>
<dbReference type="PANTHER" id="PTHR10030">
    <property type="entry name" value="ALPHA-L-FUCOSIDASE"/>
    <property type="match status" value="1"/>
</dbReference>
<name>A0ABU1AGQ4_9BACT</name>
<accession>A0ABU1AGQ4</accession>
<comment type="similarity">
    <text evidence="2">Belongs to the glycosyl hydrolase 29 family.</text>
</comment>
<dbReference type="InterPro" id="IPR013780">
    <property type="entry name" value="Glyco_hydro_b"/>
</dbReference>
<dbReference type="Gene3D" id="3.20.20.80">
    <property type="entry name" value="Glycosidases"/>
    <property type="match status" value="1"/>
</dbReference>
<gene>
    <name evidence="8" type="ORF">QEH59_00840</name>
</gene>
<dbReference type="EC" id="3.2.1.51" evidence="3"/>
<dbReference type="PANTHER" id="PTHR10030:SF37">
    <property type="entry name" value="ALPHA-L-FUCOSIDASE-RELATED"/>
    <property type="match status" value="1"/>
</dbReference>
<sequence length="485" mass="55812">MSFSRIAYLLSIYVICMLPELARGQDSTIATVDPLSFDYRFPSNLQQTVDSQLRNKQWFIDAKYGVFIHFGVYSKLAGAYDGRGQDFNYSEWILTSAKMSAKEYRTIASAFNPASFDAEQWVRTFHELGLQYLVVTAKHHDGFALFDSTVSDYNIVDYTPFKRDIILELSEACQRYGMRFGVYYSHAQDWNDPDAPYLTRMTQRSVLFPELDEDYKPDFERYLRTKSLPQVEELLKRYDLDLIWFDTPVDITFEWAKQFSDLVRRYQPNCLINSRIIHNGGDQILQDNLELFDYVSIRDKEIPTQKLPLYVETPDSVSSSFGYKAHGDFHYHSEEEILHRLINTVCSGGNLLLNNGPMGNGQLDPEALRLYQVIGDWLKVNGESIFHTRRNPFPNRPAWGNYTVSKDLQSLYVHILQWPEDSKITLPEGITYVSKATILGSVETVTISTDNSRTIISLPCESVHPYATVVKLSLSDELLLVSDVE</sequence>
<evidence type="ECO:0000256" key="2">
    <source>
        <dbReference type="ARBA" id="ARBA00007951"/>
    </source>
</evidence>
<dbReference type="Pfam" id="PF01120">
    <property type="entry name" value="Alpha_L_fucos"/>
    <property type="match status" value="1"/>
</dbReference>
<dbReference type="SUPFAM" id="SSF51445">
    <property type="entry name" value="(Trans)glycosidases"/>
    <property type="match status" value="1"/>
</dbReference>
<evidence type="ECO:0000256" key="3">
    <source>
        <dbReference type="ARBA" id="ARBA00012662"/>
    </source>
</evidence>
<comment type="function">
    <text evidence="1">Alpha-L-fucosidase is responsible for hydrolyzing the alpha-1,6-linked fucose joined to the reducing-end N-acetylglucosamine of the carbohydrate moieties of glycoproteins.</text>
</comment>
<evidence type="ECO:0000256" key="6">
    <source>
        <dbReference type="ARBA" id="ARBA00023295"/>
    </source>
</evidence>
<evidence type="ECO:0000313" key="9">
    <source>
        <dbReference type="Proteomes" id="UP001243717"/>
    </source>
</evidence>
<evidence type="ECO:0000259" key="7">
    <source>
        <dbReference type="Pfam" id="PF01120"/>
    </source>
</evidence>
<evidence type="ECO:0000256" key="1">
    <source>
        <dbReference type="ARBA" id="ARBA00004071"/>
    </source>
</evidence>
<dbReference type="InterPro" id="IPR016286">
    <property type="entry name" value="FUC_metazoa-typ"/>
</dbReference>
<feature type="domain" description="Glycoside hydrolase family 29 N-terminal" evidence="7">
    <location>
        <begin position="48"/>
        <end position="383"/>
    </location>
</feature>
<protein>
    <recommendedName>
        <fullName evidence="3">alpha-L-fucosidase</fullName>
        <ecNumber evidence="3">3.2.1.51</ecNumber>
    </recommendedName>
</protein>
<proteinExistence type="inferred from homology"/>
<keyword evidence="5" id="KW-0378">Hydrolase</keyword>
<evidence type="ECO:0000313" key="8">
    <source>
        <dbReference type="EMBL" id="MDQ8192951.1"/>
    </source>
</evidence>
<dbReference type="InterPro" id="IPR017853">
    <property type="entry name" value="GH"/>
</dbReference>
<keyword evidence="6" id="KW-0326">Glycosidase</keyword>
<dbReference type="SMART" id="SM00812">
    <property type="entry name" value="Alpha_L_fucos"/>
    <property type="match status" value="1"/>
</dbReference>
<evidence type="ECO:0000256" key="4">
    <source>
        <dbReference type="ARBA" id="ARBA00022729"/>
    </source>
</evidence>
<dbReference type="InterPro" id="IPR057739">
    <property type="entry name" value="Glyco_hydro_29_N"/>
</dbReference>
<dbReference type="PIRSF" id="PIRSF001092">
    <property type="entry name" value="Alpha-L-fucosidase"/>
    <property type="match status" value="1"/>
</dbReference>
<dbReference type="Gene3D" id="2.60.40.1180">
    <property type="entry name" value="Golgi alpha-mannosidase II"/>
    <property type="match status" value="1"/>
</dbReference>
<dbReference type="InterPro" id="IPR000933">
    <property type="entry name" value="Glyco_hydro_29"/>
</dbReference>
<reference evidence="8 9" key="1">
    <citation type="submission" date="2023-04" db="EMBL/GenBank/DDBJ databases">
        <title>A novel bacteria isolated from coastal sediment.</title>
        <authorList>
            <person name="Liu X.-J."/>
            <person name="Du Z.-J."/>
        </authorList>
    </citation>
    <scope>NUCLEOTIDE SEQUENCE [LARGE SCALE GENOMIC DNA]</scope>
    <source>
        <strain evidence="8 9">SDUM461004</strain>
    </source>
</reference>
<dbReference type="Proteomes" id="UP001243717">
    <property type="component" value="Unassembled WGS sequence"/>
</dbReference>
<dbReference type="EMBL" id="JARXIC010000001">
    <property type="protein sequence ID" value="MDQ8192951.1"/>
    <property type="molecule type" value="Genomic_DNA"/>
</dbReference>
<keyword evidence="9" id="KW-1185">Reference proteome</keyword>